<evidence type="ECO:0000256" key="1">
    <source>
        <dbReference type="SAM" id="Phobius"/>
    </source>
</evidence>
<proteinExistence type="predicted"/>
<organism evidence="2 3">
    <name type="scientific">Bacillus capparidis</name>
    <dbReference type="NCBI Taxonomy" id="1840411"/>
    <lineage>
        <taxon>Bacteria</taxon>
        <taxon>Bacillati</taxon>
        <taxon>Bacillota</taxon>
        <taxon>Bacilli</taxon>
        <taxon>Bacillales</taxon>
        <taxon>Bacillaceae</taxon>
        <taxon>Bacillus</taxon>
    </lineage>
</organism>
<keyword evidence="1" id="KW-0812">Transmembrane</keyword>
<keyword evidence="3" id="KW-1185">Reference proteome</keyword>
<gene>
    <name evidence="2" type="ORF">JOC74_002580</name>
</gene>
<feature type="transmembrane region" description="Helical" evidence="1">
    <location>
        <begin position="6"/>
        <end position="22"/>
    </location>
</feature>
<protein>
    <submittedName>
        <fullName evidence="2">Uncharacterized protein</fullName>
    </submittedName>
</protein>
<evidence type="ECO:0000313" key="3">
    <source>
        <dbReference type="Proteomes" id="UP000674416"/>
    </source>
</evidence>
<evidence type="ECO:0000313" key="2">
    <source>
        <dbReference type="EMBL" id="MBP1082087.1"/>
    </source>
</evidence>
<comment type="caution">
    <text evidence="2">The sequence shown here is derived from an EMBL/GenBank/DDBJ whole genome shotgun (WGS) entry which is preliminary data.</text>
</comment>
<dbReference type="EMBL" id="JAFDST010000002">
    <property type="protein sequence ID" value="MBP1082087.1"/>
    <property type="molecule type" value="Genomic_DNA"/>
</dbReference>
<dbReference type="Proteomes" id="UP000674416">
    <property type="component" value="Unassembled WGS sequence"/>
</dbReference>
<reference evidence="2 3" key="1">
    <citation type="submission" date="2021-01" db="EMBL/GenBank/DDBJ databases">
        <title>Genomic Encyclopedia of Type Strains, Phase IV (KMG-IV): sequencing the most valuable type-strain genomes for metagenomic binning, comparative biology and taxonomic classification.</title>
        <authorList>
            <person name="Goeker M."/>
        </authorList>
    </citation>
    <scope>NUCLEOTIDE SEQUENCE [LARGE SCALE GENOMIC DNA]</scope>
    <source>
        <strain evidence="2 3">DSM 103394</strain>
    </source>
</reference>
<keyword evidence="1" id="KW-0472">Membrane</keyword>
<name>A0ABS4CX24_9BACI</name>
<keyword evidence="1" id="KW-1133">Transmembrane helix</keyword>
<sequence>MKKLEIELGVTALFVIFGVLAYKRQQRDLKPAAE</sequence>
<accession>A0ABS4CX24</accession>